<evidence type="ECO:0000313" key="2">
    <source>
        <dbReference type="Proteomes" id="UP000789405"/>
    </source>
</evidence>
<sequence length="60" mass="6909">MEEEDLQAQSVLNHLVKQVKPSAVNLSITGYLDERSSLRNREQLRDPLTPNAKRQIDCLF</sequence>
<comment type="caution">
    <text evidence="1">The sequence shown here is derived from an EMBL/GenBank/DDBJ whole genome shotgun (WGS) entry which is preliminary data.</text>
</comment>
<dbReference type="AlphaFoldDB" id="A0A9N9EKQ6"/>
<accession>A0A9N9EKQ6</accession>
<keyword evidence="2" id="KW-1185">Reference proteome</keyword>
<name>A0A9N9EKQ6_9GLOM</name>
<protein>
    <submittedName>
        <fullName evidence="1">729_t:CDS:1</fullName>
    </submittedName>
</protein>
<organism evidence="1 2">
    <name type="scientific">Dentiscutata erythropus</name>
    <dbReference type="NCBI Taxonomy" id="1348616"/>
    <lineage>
        <taxon>Eukaryota</taxon>
        <taxon>Fungi</taxon>
        <taxon>Fungi incertae sedis</taxon>
        <taxon>Mucoromycota</taxon>
        <taxon>Glomeromycotina</taxon>
        <taxon>Glomeromycetes</taxon>
        <taxon>Diversisporales</taxon>
        <taxon>Gigasporaceae</taxon>
        <taxon>Dentiscutata</taxon>
    </lineage>
</organism>
<proteinExistence type="predicted"/>
<gene>
    <name evidence="1" type="ORF">DERYTH_LOCUS11981</name>
</gene>
<dbReference type="EMBL" id="CAJVPY010007675">
    <property type="protein sequence ID" value="CAG8684011.1"/>
    <property type="molecule type" value="Genomic_DNA"/>
</dbReference>
<dbReference type="Proteomes" id="UP000789405">
    <property type="component" value="Unassembled WGS sequence"/>
</dbReference>
<reference evidence="1" key="1">
    <citation type="submission" date="2021-06" db="EMBL/GenBank/DDBJ databases">
        <authorList>
            <person name="Kallberg Y."/>
            <person name="Tangrot J."/>
            <person name="Rosling A."/>
        </authorList>
    </citation>
    <scope>NUCLEOTIDE SEQUENCE</scope>
    <source>
        <strain evidence="1">MA453B</strain>
    </source>
</reference>
<evidence type="ECO:0000313" key="1">
    <source>
        <dbReference type="EMBL" id="CAG8684011.1"/>
    </source>
</evidence>